<reference evidence="9" key="1">
    <citation type="submission" date="2025-08" db="UniProtKB">
        <authorList>
            <consortium name="Ensembl"/>
        </authorList>
    </citation>
    <scope>IDENTIFICATION</scope>
</reference>
<feature type="region of interest" description="Disordered" evidence="7">
    <location>
        <begin position="1"/>
        <end position="134"/>
    </location>
</feature>
<protein>
    <recommendedName>
        <fullName evidence="8">Homeobox domain-containing protein</fullName>
    </recommendedName>
</protein>
<feature type="DNA-binding region" description="Homeobox" evidence="5">
    <location>
        <begin position="185"/>
        <end position="244"/>
    </location>
</feature>
<dbReference type="InterPro" id="IPR017970">
    <property type="entry name" value="Homeobox_CS"/>
</dbReference>
<sequence>MTKAPFSVEWLSQSSQALKSPTEGSPHRASSAGHRPGSGSGSSPGLSERSKEQSAGPRPGRGGRSSERLAAPAAAGNRGLRGRRGVLLPPRWREEGGRGAAPPPVGRDCAVPARRRSGRAGGRPRGSRARLDAEKAGRDVWTYAIRPTRFSLSPGAGGRPGGAGQPPPEGGAECSGPEEPGGRGGRRLRTAFSAEQLSTLESSFQRQQYLGAAERRKLAGRMRLSEVQIKTWFQNRRMKLKRQLQELRTEPFCSPPLPYGPQSGGVPLPLTYVAPAPPLPRQGAASAGFTLAAVPAPALDLSSACRAQPVGFWAAPCFVGYRDPRAFLLGV</sequence>
<evidence type="ECO:0000256" key="6">
    <source>
        <dbReference type="RuleBase" id="RU000682"/>
    </source>
</evidence>
<keyword evidence="4 5" id="KW-0539">Nucleus</keyword>
<evidence type="ECO:0000256" key="3">
    <source>
        <dbReference type="ARBA" id="ARBA00023155"/>
    </source>
</evidence>
<comment type="subcellular location">
    <subcellularLocation>
        <location evidence="1 5 6">Nucleus</location>
    </subcellularLocation>
</comment>
<keyword evidence="2 5" id="KW-0238">DNA-binding</keyword>
<dbReference type="PANTHER" id="PTHR24333">
    <property type="entry name" value="HOMEO BOX HB9 LIKE A-RELATED"/>
    <property type="match status" value="1"/>
</dbReference>
<evidence type="ECO:0000256" key="7">
    <source>
        <dbReference type="SAM" id="MobiDB-lite"/>
    </source>
</evidence>
<keyword evidence="10" id="KW-1185">Reference proteome</keyword>
<dbReference type="PANTHER" id="PTHR24333:SF5">
    <property type="entry name" value="VENT HOMEOBOX"/>
    <property type="match status" value="1"/>
</dbReference>
<dbReference type="AlphaFoldDB" id="A0A8B9MVV6"/>
<dbReference type="SMART" id="SM00389">
    <property type="entry name" value="HOX"/>
    <property type="match status" value="1"/>
</dbReference>
<feature type="compositionally biased region" description="Low complexity" evidence="7">
    <location>
        <begin position="68"/>
        <end position="78"/>
    </location>
</feature>
<name>A0A8B9MVV6_9AVES</name>
<feature type="compositionally biased region" description="Polar residues" evidence="7">
    <location>
        <begin position="10"/>
        <end position="23"/>
    </location>
</feature>
<dbReference type="PROSITE" id="PS50071">
    <property type="entry name" value="HOMEOBOX_2"/>
    <property type="match status" value="1"/>
</dbReference>
<dbReference type="CDD" id="cd00086">
    <property type="entry name" value="homeodomain"/>
    <property type="match status" value="1"/>
</dbReference>
<dbReference type="Proteomes" id="UP000694541">
    <property type="component" value="Unplaced"/>
</dbReference>
<dbReference type="Gene3D" id="1.10.10.60">
    <property type="entry name" value="Homeodomain-like"/>
    <property type="match status" value="1"/>
</dbReference>
<keyword evidence="3 5" id="KW-0371">Homeobox</keyword>
<evidence type="ECO:0000259" key="8">
    <source>
        <dbReference type="PROSITE" id="PS50071"/>
    </source>
</evidence>
<dbReference type="Pfam" id="PF00046">
    <property type="entry name" value="Homeodomain"/>
    <property type="match status" value="1"/>
</dbReference>
<dbReference type="SUPFAM" id="SSF46689">
    <property type="entry name" value="Homeodomain-like"/>
    <property type="match status" value="1"/>
</dbReference>
<dbReference type="GO" id="GO:0000981">
    <property type="term" value="F:DNA-binding transcription factor activity, RNA polymerase II-specific"/>
    <property type="evidence" value="ECO:0007669"/>
    <property type="project" value="InterPro"/>
</dbReference>
<dbReference type="PROSITE" id="PS00027">
    <property type="entry name" value="HOMEOBOX_1"/>
    <property type="match status" value="1"/>
</dbReference>
<proteinExistence type="predicted"/>
<dbReference type="GO" id="GO:0003677">
    <property type="term" value="F:DNA binding"/>
    <property type="evidence" value="ECO:0007669"/>
    <property type="project" value="UniProtKB-UniRule"/>
</dbReference>
<dbReference type="InterPro" id="IPR009057">
    <property type="entry name" value="Homeodomain-like_sf"/>
</dbReference>
<evidence type="ECO:0000256" key="2">
    <source>
        <dbReference type="ARBA" id="ARBA00023125"/>
    </source>
</evidence>
<evidence type="ECO:0000256" key="5">
    <source>
        <dbReference type="PROSITE-ProRule" id="PRU00108"/>
    </source>
</evidence>
<accession>A0A8B9MVV6</accession>
<dbReference type="InterPro" id="IPR001356">
    <property type="entry name" value="HD"/>
</dbReference>
<reference evidence="9" key="2">
    <citation type="submission" date="2025-09" db="UniProtKB">
        <authorList>
            <consortium name="Ensembl"/>
        </authorList>
    </citation>
    <scope>IDENTIFICATION</scope>
</reference>
<dbReference type="InterPro" id="IPR050848">
    <property type="entry name" value="Homeobox_TF"/>
</dbReference>
<feature type="domain" description="Homeobox" evidence="8">
    <location>
        <begin position="183"/>
        <end position="243"/>
    </location>
</feature>
<feature type="region of interest" description="Disordered" evidence="7">
    <location>
        <begin position="150"/>
        <end position="186"/>
    </location>
</feature>
<organism evidence="9 10">
    <name type="scientific">Accipiter nisus</name>
    <name type="common">Eurasian sparrowhawk</name>
    <dbReference type="NCBI Taxonomy" id="211598"/>
    <lineage>
        <taxon>Eukaryota</taxon>
        <taxon>Metazoa</taxon>
        <taxon>Chordata</taxon>
        <taxon>Craniata</taxon>
        <taxon>Vertebrata</taxon>
        <taxon>Euteleostomi</taxon>
        <taxon>Archelosauria</taxon>
        <taxon>Archosauria</taxon>
        <taxon>Dinosauria</taxon>
        <taxon>Saurischia</taxon>
        <taxon>Theropoda</taxon>
        <taxon>Coelurosauria</taxon>
        <taxon>Aves</taxon>
        <taxon>Neognathae</taxon>
        <taxon>Neoaves</taxon>
        <taxon>Telluraves</taxon>
        <taxon>Accipitrimorphae</taxon>
        <taxon>Accipitriformes</taxon>
        <taxon>Accipitridae</taxon>
        <taxon>Accipitrinae</taxon>
        <taxon>Accipiter</taxon>
    </lineage>
</organism>
<evidence type="ECO:0000313" key="9">
    <source>
        <dbReference type="Ensembl" id="ENSANIP00000013336.1"/>
    </source>
</evidence>
<dbReference type="GO" id="GO:0005634">
    <property type="term" value="C:nucleus"/>
    <property type="evidence" value="ECO:0007669"/>
    <property type="project" value="UniProtKB-SubCell"/>
</dbReference>
<evidence type="ECO:0000256" key="4">
    <source>
        <dbReference type="ARBA" id="ARBA00023242"/>
    </source>
</evidence>
<evidence type="ECO:0000313" key="10">
    <source>
        <dbReference type="Proteomes" id="UP000694541"/>
    </source>
</evidence>
<evidence type="ECO:0000256" key="1">
    <source>
        <dbReference type="ARBA" id="ARBA00004123"/>
    </source>
</evidence>
<dbReference type="Ensembl" id="ENSANIT00000013810.1">
    <property type="protein sequence ID" value="ENSANIP00000013336.1"/>
    <property type="gene ID" value="ENSANIG00000009060.1"/>
</dbReference>
<feature type="compositionally biased region" description="Gly residues" evidence="7">
    <location>
        <begin position="155"/>
        <end position="164"/>
    </location>
</feature>